<dbReference type="PANTHER" id="PTHR13947:SF37">
    <property type="entry name" value="LD18367P"/>
    <property type="match status" value="1"/>
</dbReference>
<dbReference type="Gene3D" id="3.40.630.30">
    <property type="match status" value="1"/>
</dbReference>
<organism evidence="3 4">
    <name type="scientific">Chitinophaga arvensicola</name>
    <dbReference type="NCBI Taxonomy" id="29529"/>
    <lineage>
        <taxon>Bacteria</taxon>
        <taxon>Pseudomonadati</taxon>
        <taxon>Bacteroidota</taxon>
        <taxon>Chitinophagia</taxon>
        <taxon>Chitinophagales</taxon>
        <taxon>Chitinophagaceae</taxon>
        <taxon>Chitinophaga</taxon>
    </lineage>
</organism>
<dbReference type="CDD" id="cd04301">
    <property type="entry name" value="NAT_SF"/>
    <property type="match status" value="1"/>
</dbReference>
<evidence type="ECO:0000313" key="3">
    <source>
        <dbReference type="EMBL" id="SEW51090.1"/>
    </source>
</evidence>
<dbReference type="EMBL" id="FOJG01000002">
    <property type="protein sequence ID" value="SEW51090.1"/>
    <property type="molecule type" value="Genomic_DNA"/>
</dbReference>
<evidence type="ECO:0000313" key="4">
    <source>
        <dbReference type="Proteomes" id="UP000199310"/>
    </source>
</evidence>
<keyword evidence="1 3" id="KW-0808">Transferase</keyword>
<protein>
    <submittedName>
        <fullName evidence="3">Acetyltransferase (GNAT) domain-containing protein</fullName>
    </submittedName>
</protein>
<evidence type="ECO:0000256" key="1">
    <source>
        <dbReference type="ARBA" id="ARBA00022679"/>
    </source>
</evidence>
<name>A0A1I0S6I7_9BACT</name>
<dbReference type="InterPro" id="IPR016181">
    <property type="entry name" value="Acyl_CoA_acyltransferase"/>
</dbReference>
<accession>A0A1I0S6I7</accession>
<keyword evidence="4" id="KW-1185">Reference proteome</keyword>
<proteinExistence type="predicted"/>
<reference evidence="4" key="1">
    <citation type="submission" date="2016-10" db="EMBL/GenBank/DDBJ databases">
        <authorList>
            <person name="Varghese N."/>
            <person name="Submissions S."/>
        </authorList>
    </citation>
    <scope>NUCLEOTIDE SEQUENCE [LARGE SCALE GENOMIC DNA]</scope>
    <source>
        <strain evidence="4">DSM 3695</strain>
    </source>
</reference>
<feature type="domain" description="N-acetyltransferase" evidence="2">
    <location>
        <begin position="45"/>
        <end position="204"/>
    </location>
</feature>
<evidence type="ECO:0000259" key="2">
    <source>
        <dbReference type="PROSITE" id="PS51186"/>
    </source>
</evidence>
<dbReference type="STRING" id="29529.SAMN04488122_4122"/>
<dbReference type="Proteomes" id="UP000199310">
    <property type="component" value="Unassembled WGS sequence"/>
</dbReference>
<sequence>MSKTAFTKNYPSYATHLRTQIKNILFYVVNYVVLYYKSIQMSTVPTIRTIDNQYCQQIIDIILPIQQIEFNVPITIEDQPDLFDIEANYHQTGGGFWGGFVNGELAGTIALIGIGHNAGAIRKMFVKKEFRGKEYGIAQQLLNDLIAYCQSAGITDLYLGTVDKLAAARRFYERNHFVEVKKSDLPSYFPLMNADNVFYHLHLNH</sequence>
<gene>
    <name evidence="3" type="ORF">SAMN04488122_4122</name>
</gene>
<dbReference type="InterPro" id="IPR050769">
    <property type="entry name" value="NAT_camello-type"/>
</dbReference>
<dbReference type="Pfam" id="PF00583">
    <property type="entry name" value="Acetyltransf_1"/>
    <property type="match status" value="1"/>
</dbReference>
<dbReference type="SUPFAM" id="SSF55729">
    <property type="entry name" value="Acyl-CoA N-acyltransferases (Nat)"/>
    <property type="match status" value="1"/>
</dbReference>
<dbReference type="GO" id="GO:0008080">
    <property type="term" value="F:N-acetyltransferase activity"/>
    <property type="evidence" value="ECO:0007669"/>
    <property type="project" value="InterPro"/>
</dbReference>
<dbReference type="AlphaFoldDB" id="A0A1I0S6I7"/>
<dbReference type="InterPro" id="IPR000182">
    <property type="entry name" value="GNAT_dom"/>
</dbReference>
<dbReference type="PANTHER" id="PTHR13947">
    <property type="entry name" value="GNAT FAMILY N-ACETYLTRANSFERASE"/>
    <property type="match status" value="1"/>
</dbReference>
<dbReference type="PROSITE" id="PS51186">
    <property type="entry name" value="GNAT"/>
    <property type="match status" value="1"/>
</dbReference>